<name>A0A2H3CF78_9AGAR</name>
<feature type="compositionally biased region" description="Basic residues" evidence="1">
    <location>
        <begin position="262"/>
        <end position="272"/>
    </location>
</feature>
<feature type="compositionally biased region" description="Acidic residues" evidence="1">
    <location>
        <begin position="296"/>
        <end position="318"/>
    </location>
</feature>
<accession>A0A2H3CF78</accession>
<evidence type="ECO:0000313" key="2">
    <source>
        <dbReference type="EMBL" id="PBK77862.1"/>
    </source>
</evidence>
<evidence type="ECO:0000313" key="3">
    <source>
        <dbReference type="Proteomes" id="UP000218334"/>
    </source>
</evidence>
<keyword evidence="3" id="KW-1185">Reference proteome</keyword>
<reference evidence="3" key="1">
    <citation type="journal article" date="2017" name="Nat. Ecol. Evol.">
        <title>Genome expansion and lineage-specific genetic innovations in the forest pathogenic fungi Armillaria.</title>
        <authorList>
            <person name="Sipos G."/>
            <person name="Prasanna A.N."/>
            <person name="Walter M.C."/>
            <person name="O'Connor E."/>
            <person name="Balint B."/>
            <person name="Krizsan K."/>
            <person name="Kiss B."/>
            <person name="Hess J."/>
            <person name="Varga T."/>
            <person name="Slot J."/>
            <person name="Riley R."/>
            <person name="Boka B."/>
            <person name="Rigling D."/>
            <person name="Barry K."/>
            <person name="Lee J."/>
            <person name="Mihaltcheva S."/>
            <person name="LaButti K."/>
            <person name="Lipzen A."/>
            <person name="Waldron R."/>
            <person name="Moloney N.M."/>
            <person name="Sperisen C."/>
            <person name="Kredics L."/>
            <person name="Vagvoelgyi C."/>
            <person name="Patrignani A."/>
            <person name="Fitzpatrick D."/>
            <person name="Nagy I."/>
            <person name="Doyle S."/>
            <person name="Anderson J.B."/>
            <person name="Grigoriev I.V."/>
            <person name="Gueldener U."/>
            <person name="Muensterkoetter M."/>
            <person name="Nagy L.G."/>
        </authorList>
    </citation>
    <scope>NUCLEOTIDE SEQUENCE [LARGE SCALE GENOMIC DNA]</scope>
    <source>
        <strain evidence="3">28-4</strain>
    </source>
</reference>
<organism evidence="2 3">
    <name type="scientific">Armillaria solidipes</name>
    <dbReference type="NCBI Taxonomy" id="1076256"/>
    <lineage>
        <taxon>Eukaryota</taxon>
        <taxon>Fungi</taxon>
        <taxon>Dikarya</taxon>
        <taxon>Basidiomycota</taxon>
        <taxon>Agaricomycotina</taxon>
        <taxon>Agaricomycetes</taxon>
        <taxon>Agaricomycetidae</taxon>
        <taxon>Agaricales</taxon>
        <taxon>Marasmiineae</taxon>
        <taxon>Physalacriaceae</taxon>
        <taxon>Armillaria</taxon>
    </lineage>
</organism>
<proteinExistence type="predicted"/>
<feature type="region of interest" description="Disordered" evidence="1">
    <location>
        <begin position="261"/>
        <end position="318"/>
    </location>
</feature>
<gene>
    <name evidence="2" type="ORF">ARMSODRAFT_968150</name>
</gene>
<evidence type="ECO:0000256" key="1">
    <source>
        <dbReference type="SAM" id="MobiDB-lite"/>
    </source>
</evidence>
<dbReference type="AlphaFoldDB" id="A0A2H3CF78"/>
<sequence>MHVTEVHDEYEWRTRQKVTKSNFLEIYSITHVAALTPENIKATFKKTGVVPFNPDVISEEMMAPSLETSTENTVPTLQSSPVHHMLKLMTTCIKNQHANHDDKADIPESPVAGPLGRHFVFSPSQSGHMRSALTPQNILNSLATSSGSFLVLFLSLQSSSSLLKYTTSVISPMKQKYNNILSQQPWTELEASLQRALRELDKRNTLRKGAMIGMQATAVLQNIYVSQLQLQLQSAEETGTKKNNKKRKCFHQAVLAWQNAKKNGHSTHKNKPKLADFGGIEKPFPKYTQAELEALSTDDEDSEEEEEEEISVDDGESD</sequence>
<dbReference type="STRING" id="1076256.A0A2H3CF78"/>
<dbReference type="Proteomes" id="UP000218334">
    <property type="component" value="Unassembled WGS sequence"/>
</dbReference>
<dbReference type="EMBL" id="KZ293415">
    <property type="protein sequence ID" value="PBK77862.1"/>
    <property type="molecule type" value="Genomic_DNA"/>
</dbReference>
<protein>
    <submittedName>
        <fullName evidence="2">Uncharacterized protein</fullName>
    </submittedName>
</protein>